<sequence>MSTALYVDAGIQASKYCNVGTFAALVFDYCITLEAESQWVWHRKWTFVRFIFTVSRYLPFFGIGMTFVGELQMSKHWLIAKFAHG</sequence>
<evidence type="ECO:0000313" key="3">
    <source>
        <dbReference type="EMBL" id="KIK41965.1"/>
    </source>
</evidence>
<dbReference type="Proteomes" id="UP000054485">
    <property type="component" value="Unassembled WGS sequence"/>
</dbReference>
<proteinExistence type="predicted"/>
<dbReference type="AlphaFoldDB" id="A0A0C9ZW00"/>
<dbReference type="OrthoDB" id="2658772at2759"/>
<dbReference type="HOGENOM" id="CLU_2514127_0_0_1"/>
<evidence type="ECO:0000256" key="1">
    <source>
        <dbReference type="SAM" id="Phobius"/>
    </source>
</evidence>
<name>A0A0C9ZW00_9AGAM</name>
<reference evidence="4" key="2">
    <citation type="submission" date="2015-01" db="EMBL/GenBank/DDBJ databases">
        <title>Evolutionary Origins and Diversification of the Mycorrhizal Mutualists.</title>
        <authorList>
            <consortium name="DOE Joint Genome Institute"/>
            <consortium name="Mycorrhizal Genomics Consortium"/>
            <person name="Kohler A."/>
            <person name="Kuo A."/>
            <person name="Nagy L.G."/>
            <person name="Floudas D."/>
            <person name="Copeland A."/>
            <person name="Barry K.W."/>
            <person name="Cichocki N."/>
            <person name="Veneault-Fourrey C."/>
            <person name="LaButti K."/>
            <person name="Lindquist E.A."/>
            <person name="Lipzen A."/>
            <person name="Lundell T."/>
            <person name="Morin E."/>
            <person name="Murat C."/>
            <person name="Riley R."/>
            <person name="Ohm R."/>
            <person name="Sun H."/>
            <person name="Tunlid A."/>
            <person name="Henrissat B."/>
            <person name="Grigoriev I.V."/>
            <person name="Hibbett D.S."/>
            <person name="Martin F."/>
        </authorList>
    </citation>
    <scope>NUCLEOTIDE SEQUENCE [LARGE SCALE GENOMIC DNA]</scope>
    <source>
        <strain evidence="4">UH-Slu-Lm8-n1</strain>
    </source>
</reference>
<protein>
    <recommendedName>
        <fullName evidence="2">DUF6533 domain-containing protein</fullName>
    </recommendedName>
</protein>
<accession>A0A0C9ZW00</accession>
<gene>
    <name evidence="3" type="ORF">CY34DRAFT_175381</name>
</gene>
<keyword evidence="1" id="KW-0812">Transmembrane</keyword>
<organism evidence="3 4">
    <name type="scientific">Suillus luteus UH-Slu-Lm8-n1</name>
    <dbReference type="NCBI Taxonomy" id="930992"/>
    <lineage>
        <taxon>Eukaryota</taxon>
        <taxon>Fungi</taxon>
        <taxon>Dikarya</taxon>
        <taxon>Basidiomycota</taxon>
        <taxon>Agaricomycotina</taxon>
        <taxon>Agaricomycetes</taxon>
        <taxon>Agaricomycetidae</taxon>
        <taxon>Boletales</taxon>
        <taxon>Suillineae</taxon>
        <taxon>Suillaceae</taxon>
        <taxon>Suillus</taxon>
    </lineage>
</organism>
<evidence type="ECO:0000313" key="4">
    <source>
        <dbReference type="Proteomes" id="UP000054485"/>
    </source>
</evidence>
<dbReference type="InParanoid" id="A0A0C9ZW00"/>
<dbReference type="EMBL" id="KN835252">
    <property type="protein sequence ID" value="KIK41965.1"/>
    <property type="molecule type" value="Genomic_DNA"/>
</dbReference>
<keyword evidence="1" id="KW-0472">Membrane</keyword>
<feature type="transmembrane region" description="Helical" evidence="1">
    <location>
        <begin position="47"/>
        <end position="68"/>
    </location>
</feature>
<dbReference type="Pfam" id="PF20151">
    <property type="entry name" value="DUF6533"/>
    <property type="match status" value="1"/>
</dbReference>
<feature type="domain" description="DUF6533" evidence="2">
    <location>
        <begin position="16"/>
        <end position="61"/>
    </location>
</feature>
<keyword evidence="4" id="KW-1185">Reference proteome</keyword>
<dbReference type="InterPro" id="IPR045340">
    <property type="entry name" value="DUF6533"/>
</dbReference>
<evidence type="ECO:0000259" key="2">
    <source>
        <dbReference type="Pfam" id="PF20151"/>
    </source>
</evidence>
<keyword evidence="1" id="KW-1133">Transmembrane helix</keyword>
<reference evidence="3 4" key="1">
    <citation type="submission" date="2014-04" db="EMBL/GenBank/DDBJ databases">
        <authorList>
            <consortium name="DOE Joint Genome Institute"/>
            <person name="Kuo A."/>
            <person name="Ruytinx J."/>
            <person name="Rineau F."/>
            <person name="Colpaert J."/>
            <person name="Kohler A."/>
            <person name="Nagy L.G."/>
            <person name="Floudas D."/>
            <person name="Copeland A."/>
            <person name="Barry K.W."/>
            <person name="Cichocki N."/>
            <person name="Veneault-Fourrey C."/>
            <person name="LaButti K."/>
            <person name="Lindquist E.A."/>
            <person name="Lipzen A."/>
            <person name="Lundell T."/>
            <person name="Morin E."/>
            <person name="Murat C."/>
            <person name="Sun H."/>
            <person name="Tunlid A."/>
            <person name="Henrissat B."/>
            <person name="Grigoriev I.V."/>
            <person name="Hibbett D.S."/>
            <person name="Martin F."/>
            <person name="Nordberg H.P."/>
            <person name="Cantor M.N."/>
            <person name="Hua S.X."/>
        </authorList>
    </citation>
    <scope>NUCLEOTIDE SEQUENCE [LARGE SCALE GENOMIC DNA]</scope>
    <source>
        <strain evidence="3 4">UH-Slu-Lm8-n1</strain>
    </source>
</reference>